<feature type="region of interest" description="Disordered" evidence="8">
    <location>
        <begin position="44"/>
        <end position="128"/>
    </location>
</feature>
<accession>A0A2U1JBG6</accession>
<dbReference type="Gene3D" id="3.30.70.330">
    <property type="match status" value="3"/>
</dbReference>
<dbReference type="GO" id="GO:0008380">
    <property type="term" value="P:RNA splicing"/>
    <property type="evidence" value="ECO:0007669"/>
    <property type="project" value="UniProtKB-KW"/>
</dbReference>
<feature type="compositionally biased region" description="Basic residues" evidence="8">
    <location>
        <begin position="305"/>
        <end position="318"/>
    </location>
</feature>
<name>A0A2U1JBG6_SMIAN</name>
<feature type="compositionally biased region" description="Basic and acidic residues" evidence="8">
    <location>
        <begin position="117"/>
        <end position="126"/>
    </location>
</feature>
<keyword evidence="4 7" id="KW-0694">RNA-binding</keyword>
<dbReference type="GO" id="GO:0005634">
    <property type="term" value="C:nucleus"/>
    <property type="evidence" value="ECO:0007669"/>
    <property type="project" value="UniProtKB-SubCell"/>
</dbReference>
<feature type="compositionally biased region" description="Polar residues" evidence="8">
    <location>
        <begin position="99"/>
        <end position="115"/>
    </location>
</feature>
<evidence type="ECO:0008006" key="13">
    <source>
        <dbReference type="Google" id="ProtNLM"/>
    </source>
</evidence>
<dbReference type="PROSITE" id="PS50800">
    <property type="entry name" value="SAP"/>
    <property type="match status" value="1"/>
</dbReference>
<dbReference type="NCBIfam" id="TIGR01642">
    <property type="entry name" value="U2AF_lg"/>
    <property type="match status" value="1"/>
</dbReference>
<evidence type="ECO:0000313" key="12">
    <source>
        <dbReference type="Proteomes" id="UP000245591"/>
    </source>
</evidence>
<evidence type="ECO:0000256" key="6">
    <source>
        <dbReference type="ARBA" id="ARBA00023242"/>
    </source>
</evidence>
<reference evidence="11 12" key="1">
    <citation type="journal article" date="2018" name="MBio">
        <title>Comparative Genomics Reveals the Core Gene Toolbox for the Fungus-Insect Symbiosis.</title>
        <authorList>
            <person name="Wang Y."/>
            <person name="Stata M."/>
            <person name="Wang W."/>
            <person name="Stajich J.E."/>
            <person name="White M.M."/>
            <person name="Moncalvo J.M."/>
        </authorList>
    </citation>
    <scope>NUCLEOTIDE SEQUENCE [LARGE SCALE GENOMIC DNA]</scope>
    <source>
        <strain evidence="11 12">AUS-126-30</strain>
    </source>
</reference>
<feature type="region of interest" description="Disordered" evidence="8">
    <location>
        <begin position="153"/>
        <end position="174"/>
    </location>
</feature>
<dbReference type="InterPro" id="IPR035979">
    <property type="entry name" value="RBD_domain_sf"/>
</dbReference>
<dbReference type="Pfam" id="PF00076">
    <property type="entry name" value="RRM_1"/>
    <property type="match status" value="3"/>
</dbReference>
<keyword evidence="2" id="KW-0507">mRNA processing</keyword>
<evidence type="ECO:0000256" key="2">
    <source>
        <dbReference type="ARBA" id="ARBA00022664"/>
    </source>
</evidence>
<feature type="compositionally biased region" description="Basic and acidic residues" evidence="8">
    <location>
        <begin position="62"/>
        <end position="98"/>
    </location>
</feature>
<proteinExistence type="predicted"/>
<evidence type="ECO:0000256" key="1">
    <source>
        <dbReference type="ARBA" id="ARBA00004123"/>
    </source>
</evidence>
<feature type="domain" description="RRM" evidence="9">
    <location>
        <begin position="411"/>
        <end position="493"/>
    </location>
</feature>
<keyword evidence="3" id="KW-0677">Repeat</keyword>
<feature type="region of interest" description="Disordered" evidence="8">
    <location>
        <begin position="283"/>
        <end position="325"/>
    </location>
</feature>
<keyword evidence="6" id="KW-0539">Nucleus</keyword>
<feature type="domain" description="RRM" evidence="9">
    <location>
        <begin position="652"/>
        <end position="742"/>
    </location>
</feature>
<dbReference type="Pfam" id="PF02037">
    <property type="entry name" value="SAP"/>
    <property type="match status" value="1"/>
</dbReference>
<dbReference type="Proteomes" id="UP000245591">
    <property type="component" value="Unassembled WGS sequence"/>
</dbReference>
<dbReference type="PROSITE" id="PS50102">
    <property type="entry name" value="RRM"/>
    <property type="match status" value="3"/>
</dbReference>
<dbReference type="CDD" id="cd12232">
    <property type="entry name" value="RRM3_U2AF65"/>
    <property type="match status" value="1"/>
</dbReference>
<protein>
    <recommendedName>
        <fullName evidence="13">U2 snRNP auxiliary factor large subunit</fullName>
    </recommendedName>
</protein>
<dbReference type="InterPro" id="IPR012677">
    <property type="entry name" value="Nucleotide-bd_a/b_plait_sf"/>
</dbReference>
<evidence type="ECO:0000259" key="10">
    <source>
        <dbReference type="PROSITE" id="PS50800"/>
    </source>
</evidence>
<dbReference type="SUPFAM" id="SSF54928">
    <property type="entry name" value="RNA-binding domain, RBD"/>
    <property type="match status" value="2"/>
</dbReference>
<dbReference type="GO" id="GO:0006397">
    <property type="term" value="P:mRNA processing"/>
    <property type="evidence" value="ECO:0007669"/>
    <property type="project" value="UniProtKB-KW"/>
</dbReference>
<dbReference type="CDD" id="cd12230">
    <property type="entry name" value="RRM1_U2AF65"/>
    <property type="match status" value="1"/>
</dbReference>
<evidence type="ECO:0000256" key="4">
    <source>
        <dbReference type="ARBA" id="ARBA00022884"/>
    </source>
</evidence>
<feature type="region of interest" description="Disordered" evidence="8">
    <location>
        <begin position="250"/>
        <end position="269"/>
    </location>
</feature>
<dbReference type="InterPro" id="IPR003034">
    <property type="entry name" value="SAP_dom"/>
</dbReference>
<feature type="domain" description="RRM" evidence="9">
    <location>
        <begin position="532"/>
        <end position="610"/>
    </location>
</feature>
<dbReference type="InterPro" id="IPR006529">
    <property type="entry name" value="U2AF_lg"/>
</dbReference>
<dbReference type="FunFam" id="3.30.70.330:FF:000097">
    <property type="entry name" value="U2 snRNP auxiliary factor large subunit"/>
    <property type="match status" value="1"/>
</dbReference>
<comment type="caution">
    <text evidence="11">The sequence shown here is derived from an EMBL/GenBank/DDBJ whole genome shotgun (WGS) entry which is preliminary data.</text>
</comment>
<dbReference type="InterPro" id="IPR000504">
    <property type="entry name" value="RRM_dom"/>
</dbReference>
<dbReference type="Gene3D" id="1.10.720.30">
    <property type="entry name" value="SAP domain"/>
    <property type="match status" value="1"/>
</dbReference>
<feature type="compositionally biased region" description="Basic and acidic residues" evidence="8">
    <location>
        <begin position="286"/>
        <end position="304"/>
    </location>
</feature>
<dbReference type="InterPro" id="IPR003954">
    <property type="entry name" value="RRM_euk-type"/>
</dbReference>
<evidence type="ECO:0000256" key="3">
    <source>
        <dbReference type="ARBA" id="ARBA00022737"/>
    </source>
</evidence>
<dbReference type="AlphaFoldDB" id="A0A2U1JBG6"/>
<dbReference type="CDD" id="cd12231">
    <property type="entry name" value="RRM2_U2AF65"/>
    <property type="match status" value="1"/>
</dbReference>
<keyword evidence="5" id="KW-0508">mRNA splicing</keyword>
<dbReference type="SMART" id="SM00513">
    <property type="entry name" value="SAP"/>
    <property type="match status" value="1"/>
</dbReference>
<evidence type="ECO:0000259" key="9">
    <source>
        <dbReference type="PROSITE" id="PS50102"/>
    </source>
</evidence>
<dbReference type="PANTHER" id="PTHR23139">
    <property type="entry name" value="RNA-BINDING PROTEIN"/>
    <property type="match status" value="1"/>
</dbReference>
<feature type="compositionally biased region" description="Polar residues" evidence="8">
    <location>
        <begin position="46"/>
        <end position="61"/>
    </location>
</feature>
<evidence type="ECO:0000313" key="11">
    <source>
        <dbReference type="EMBL" id="PWA02451.1"/>
    </source>
</evidence>
<evidence type="ECO:0000256" key="7">
    <source>
        <dbReference type="PROSITE-ProRule" id="PRU00176"/>
    </source>
</evidence>
<organism evidence="11 12">
    <name type="scientific">Smittium angustum</name>
    <dbReference type="NCBI Taxonomy" id="133377"/>
    <lineage>
        <taxon>Eukaryota</taxon>
        <taxon>Fungi</taxon>
        <taxon>Fungi incertae sedis</taxon>
        <taxon>Zoopagomycota</taxon>
        <taxon>Kickxellomycotina</taxon>
        <taxon>Harpellomycetes</taxon>
        <taxon>Harpellales</taxon>
        <taxon>Legeriomycetaceae</taxon>
        <taxon>Smittium</taxon>
    </lineage>
</organism>
<keyword evidence="12" id="KW-1185">Reference proteome</keyword>
<gene>
    <name evidence="11" type="ORF">BB558_001409</name>
</gene>
<dbReference type="EMBL" id="MBFU01000073">
    <property type="protein sequence ID" value="PWA02451.1"/>
    <property type="molecule type" value="Genomic_DNA"/>
</dbReference>
<feature type="compositionally biased region" description="Polar residues" evidence="8">
    <location>
        <begin position="153"/>
        <end position="172"/>
    </location>
</feature>
<sequence>MENIDISSLRVVDLKKELQARNLSTSGVKADLLKRLKTFLEEENENNQNKSADQTTEIQTEISKDIKPLETDLKSPETDLKPSETDIKHPETDLKHDITNNSNLTQSDSTDQQSLPIKDENDKNSELNDNYFDEGIVLSGNISNNSKNLHFVKSSQQEAQLTEETSQESNDPNLLVKLEKEDQINSMQATNGVHSGNDDNVNVEMNIIQNKSESDHPKPDAILEHKKHEHHENNSIDTFEREQLLRRKLEESRAQSKRKIQSNDNTNPEKMAEELLMSLGESLTSAEEKKELKRSRDLENETGSHKRTSVSRARHRGSRRDSEYKSREVIPLHLRERKINLWDLAPAGFENMSAMEAKLAGLFPPPGQSLGSRNVASFNPAVLQEHRNRELAGKDGFDMDGKSGVLNTQARRLYIGNLPYGINEDTIAAFFNQVMIEKGFATESEFPVVAVKINYAKNYAFVDFRKVDLATMGMGLDGILFQSQNLKIRRPKDYLPPAGQPPDPILLAGGENGVVIRNNSLGIPTVVAETPYKIYVGNIPIHLSDDDVIELLSVFGPLRSFILVKDSMSGVSKGFAFLEYADPTITDVACSGLNGMELGDRRIIVQRASVGSKNTLPVTQMTGQMPFGGMQLNIPQSLLQPALSGDKVRPSRVLQLLNMVSKEELVDDEEYNEIAEDIRDECTKFGSVESIKIPRPIDGHDVPGVGKIFVKFGSEDEASSALRALAGRKFAERTVYVSYITEEDYEEGNF</sequence>
<feature type="domain" description="SAP" evidence="10">
    <location>
        <begin position="6"/>
        <end position="40"/>
    </location>
</feature>
<evidence type="ECO:0000256" key="8">
    <source>
        <dbReference type="SAM" id="MobiDB-lite"/>
    </source>
</evidence>
<dbReference type="GO" id="GO:0003723">
    <property type="term" value="F:RNA binding"/>
    <property type="evidence" value="ECO:0007669"/>
    <property type="project" value="UniProtKB-UniRule"/>
</dbReference>
<evidence type="ECO:0000256" key="5">
    <source>
        <dbReference type="ARBA" id="ARBA00023187"/>
    </source>
</evidence>
<dbReference type="SMART" id="SM00360">
    <property type="entry name" value="RRM"/>
    <property type="match status" value="3"/>
</dbReference>
<comment type="subcellular location">
    <subcellularLocation>
        <location evidence="1">Nucleus</location>
    </subcellularLocation>
</comment>
<dbReference type="InterPro" id="IPR036361">
    <property type="entry name" value="SAP_dom_sf"/>
</dbReference>
<dbReference type="SUPFAM" id="SSF68906">
    <property type="entry name" value="SAP domain"/>
    <property type="match status" value="1"/>
</dbReference>
<dbReference type="SMART" id="SM00361">
    <property type="entry name" value="RRM_1"/>
    <property type="match status" value="1"/>
</dbReference>